<evidence type="ECO:0000313" key="1">
    <source>
        <dbReference type="EnsemblPlants" id="AVESA.00010b.r2.7CG0670910.1.CDS"/>
    </source>
</evidence>
<name>A0ACD5ZV67_AVESA</name>
<accession>A0ACD5ZV67</accession>
<reference evidence="1" key="2">
    <citation type="submission" date="2025-09" db="UniProtKB">
        <authorList>
            <consortium name="EnsemblPlants"/>
        </authorList>
    </citation>
    <scope>IDENTIFICATION</scope>
</reference>
<dbReference type="EnsemblPlants" id="AVESA.00010b.r2.7CG0670910.1">
    <property type="protein sequence ID" value="AVESA.00010b.r2.7CG0670910.1.CDS"/>
    <property type="gene ID" value="AVESA.00010b.r2.7CG0670910"/>
</dbReference>
<dbReference type="Proteomes" id="UP001732700">
    <property type="component" value="Chromosome 7C"/>
</dbReference>
<proteinExistence type="predicted"/>
<sequence length="103" mass="11324">MGFSGAPFNTFSIILETSKGIRISKASNVCDDSNSGFDHLSENWQFTLTELNSSHYMSVCIEDYSRNEGLENTSVPVGLKVWKTIPFVEDTLVSGTNALKLIA</sequence>
<organism evidence="1 2">
    <name type="scientific">Avena sativa</name>
    <name type="common">Oat</name>
    <dbReference type="NCBI Taxonomy" id="4498"/>
    <lineage>
        <taxon>Eukaryota</taxon>
        <taxon>Viridiplantae</taxon>
        <taxon>Streptophyta</taxon>
        <taxon>Embryophyta</taxon>
        <taxon>Tracheophyta</taxon>
        <taxon>Spermatophyta</taxon>
        <taxon>Magnoliopsida</taxon>
        <taxon>Liliopsida</taxon>
        <taxon>Poales</taxon>
        <taxon>Poaceae</taxon>
        <taxon>BOP clade</taxon>
        <taxon>Pooideae</taxon>
        <taxon>Poodae</taxon>
        <taxon>Poeae</taxon>
        <taxon>Poeae Chloroplast Group 1 (Aveneae type)</taxon>
        <taxon>Aveninae</taxon>
        <taxon>Avena</taxon>
    </lineage>
</organism>
<keyword evidence="2" id="KW-1185">Reference proteome</keyword>
<reference evidence="1" key="1">
    <citation type="submission" date="2021-05" db="EMBL/GenBank/DDBJ databases">
        <authorList>
            <person name="Scholz U."/>
            <person name="Mascher M."/>
            <person name="Fiebig A."/>
        </authorList>
    </citation>
    <scope>NUCLEOTIDE SEQUENCE [LARGE SCALE GENOMIC DNA]</scope>
</reference>
<protein>
    <submittedName>
        <fullName evidence="1">Uncharacterized protein</fullName>
    </submittedName>
</protein>
<evidence type="ECO:0000313" key="2">
    <source>
        <dbReference type="Proteomes" id="UP001732700"/>
    </source>
</evidence>